<dbReference type="AlphaFoldDB" id="A0A5E8BZQ8"/>
<dbReference type="GeneID" id="43583282"/>
<proteinExistence type="predicted"/>
<protein>
    <submittedName>
        <fullName evidence="2">Uncharacterized protein</fullName>
    </submittedName>
</protein>
<dbReference type="RefSeq" id="XP_031855073.1">
    <property type="nucleotide sequence ID" value="XM_031999182.1"/>
</dbReference>
<keyword evidence="1" id="KW-0472">Membrane</keyword>
<evidence type="ECO:0000256" key="1">
    <source>
        <dbReference type="SAM" id="Phobius"/>
    </source>
</evidence>
<dbReference type="PANTHER" id="PTHR12840">
    <property type="entry name" value="NADH-UBIQUINONE OXIDOREDUCTASE ASHI SUBUNIT"/>
    <property type="match status" value="1"/>
</dbReference>
<dbReference type="Proteomes" id="UP000398389">
    <property type="component" value="Unassembled WGS sequence"/>
</dbReference>
<gene>
    <name evidence="2" type="ORF">SAPINGB_P004467</name>
</gene>
<organism evidence="2 3">
    <name type="scientific">Magnusiomyces paraingens</name>
    <dbReference type="NCBI Taxonomy" id="2606893"/>
    <lineage>
        <taxon>Eukaryota</taxon>
        <taxon>Fungi</taxon>
        <taxon>Dikarya</taxon>
        <taxon>Ascomycota</taxon>
        <taxon>Saccharomycotina</taxon>
        <taxon>Dipodascomycetes</taxon>
        <taxon>Dipodascales</taxon>
        <taxon>Dipodascaceae</taxon>
        <taxon>Magnusiomyces</taxon>
    </lineage>
</organism>
<name>A0A5E8BZQ8_9ASCO</name>
<accession>A0A5E8BZQ8</accession>
<dbReference type="InterPro" id="IPR008699">
    <property type="entry name" value="NDUFB8"/>
</dbReference>
<sequence>MLPRIARSVPARRLAATKILARPAIRLQNRSASTQPEQNGEYPDVPFEWMQHRDKYLKYDDQQARRNFNEPVSREFDYGDVWSPDRFDQYSNKTAIIGNVIFFSAVAAFAGFCYVYLYPEPIATRRSYPYGGLYKALGASEEDKEVYQARVDEGN</sequence>
<feature type="transmembrane region" description="Helical" evidence="1">
    <location>
        <begin position="96"/>
        <end position="117"/>
    </location>
</feature>
<keyword evidence="1" id="KW-1133">Transmembrane helix</keyword>
<evidence type="ECO:0000313" key="3">
    <source>
        <dbReference type="Proteomes" id="UP000398389"/>
    </source>
</evidence>
<reference evidence="2 3" key="1">
    <citation type="submission" date="2019-09" db="EMBL/GenBank/DDBJ databases">
        <authorList>
            <person name="Brejova B."/>
        </authorList>
    </citation>
    <scope>NUCLEOTIDE SEQUENCE [LARGE SCALE GENOMIC DNA]</scope>
</reference>
<dbReference type="PANTHER" id="PTHR12840:SF1">
    <property type="entry name" value="NADH DEHYDROGENASE [UBIQUINONE] 1 BETA SUBCOMPLEX SUBUNIT 8, MITOCHONDRIAL"/>
    <property type="match status" value="1"/>
</dbReference>
<keyword evidence="3" id="KW-1185">Reference proteome</keyword>
<evidence type="ECO:0000313" key="2">
    <source>
        <dbReference type="EMBL" id="VVT55180.1"/>
    </source>
</evidence>
<dbReference type="GO" id="GO:0005739">
    <property type="term" value="C:mitochondrion"/>
    <property type="evidence" value="ECO:0007669"/>
    <property type="project" value="InterPro"/>
</dbReference>
<dbReference type="EMBL" id="CABVLU010000003">
    <property type="protein sequence ID" value="VVT55180.1"/>
    <property type="molecule type" value="Genomic_DNA"/>
</dbReference>
<keyword evidence="1" id="KW-0812">Transmembrane</keyword>
<dbReference type="OrthoDB" id="2014058at2759"/>
<dbReference type="Pfam" id="PF05821">
    <property type="entry name" value="NDUF_B8"/>
    <property type="match status" value="1"/>
</dbReference>